<accession>A0A179H013</accession>
<sequence length="128" mass="13791">MTRWAEERPGKGQTKTRQPHDPGLYDVLLRSCRSPAAASTCAAAYYRNARRDSLKGVAGGCKGSCRRRDRAGDGYQDGPGSGKGMPAARVPGGCAARMTRQGMGVREEGYAHSFVLIETFKAARRRGV</sequence>
<organism evidence="3 4">
    <name type="scientific">Purpureocillium lilacinum</name>
    <name type="common">Paecilomyces lilacinus</name>
    <dbReference type="NCBI Taxonomy" id="33203"/>
    <lineage>
        <taxon>Eukaryota</taxon>
        <taxon>Fungi</taxon>
        <taxon>Dikarya</taxon>
        <taxon>Ascomycota</taxon>
        <taxon>Pezizomycotina</taxon>
        <taxon>Sordariomycetes</taxon>
        <taxon>Hypocreomycetidae</taxon>
        <taxon>Hypocreales</taxon>
        <taxon>Ophiocordycipitaceae</taxon>
        <taxon>Purpureocillium</taxon>
    </lineage>
</organism>
<name>A0A179H013_PURLI</name>
<dbReference type="AlphaFoldDB" id="A0A179H013"/>
<dbReference type="EMBL" id="LSBI01000008">
    <property type="protein sequence ID" value="OAQ82850.1"/>
    <property type="molecule type" value="Genomic_DNA"/>
</dbReference>
<evidence type="ECO:0000256" key="1">
    <source>
        <dbReference type="SAM" id="MobiDB-lite"/>
    </source>
</evidence>
<dbReference type="Proteomes" id="UP000078340">
    <property type="component" value="Unassembled WGS sequence"/>
</dbReference>
<evidence type="ECO:0000313" key="2">
    <source>
        <dbReference type="EMBL" id="OAQ74742.1"/>
    </source>
</evidence>
<feature type="region of interest" description="Disordered" evidence="1">
    <location>
        <begin position="55"/>
        <end position="91"/>
    </location>
</feature>
<feature type="region of interest" description="Disordered" evidence="1">
    <location>
        <begin position="1"/>
        <end position="23"/>
    </location>
</feature>
<evidence type="ECO:0000313" key="4">
    <source>
        <dbReference type="Proteomes" id="UP000078340"/>
    </source>
</evidence>
<protein>
    <submittedName>
        <fullName evidence="3">Uncharacterized protein</fullName>
    </submittedName>
</protein>
<reference evidence="3 4" key="1">
    <citation type="submission" date="2016-02" db="EMBL/GenBank/DDBJ databases">
        <title>Biosynthesis of antibiotic leucinostatins and their inhibition on Phytophthora in bio-control Purpureocillium lilacinum.</title>
        <authorList>
            <person name="Wang G."/>
            <person name="Liu Z."/>
            <person name="Lin R."/>
            <person name="Li E."/>
            <person name="Mao Z."/>
            <person name="Ling J."/>
            <person name="Yin W."/>
            <person name="Xie B."/>
        </authorList>
    </citation>
    <scope>NUCLEOTIDE SEQUENCE [LARGE SCALE GENOMIC DNA]</scope>
    <source>
        <strain evidence="2">PLBJ-1</strain>
        <strain evidence="3">PLFJ-1</strain>
    </source>
</reference>
<proteinExistence type="predicted"/>
<dbReference type="EMBL" id="LSBH01000009">
    <property type="protein sequence ID" value="OAQ74742.1"/>
    <property type="molecule type" value="Genomic_DNA"/>
</dbReference>
<evidence type="ECO:0000313" key="3">
    <source>
        <dbReference type="EMBL" id="OAQ82850.1"/>
    </source>
</evidence>
<dbReference type="Proteomes" id="UP000078240">
    <property type="component" value="Unassembled WGS sequence"/>
</dbReference>
<feature type="compositionally biased region" description="Basic and acidic residues" evidence="1">
    <location>
        <begin position="1"/>
        <end position="10"/>
    </location>
</feature>
<gene>
    <name evidence="2" type="ORF">VFPBJ_10037</name>
    <name evidence="3" type="ORF">VFPFJ_08653</name>
</gene>
<comment type="caution">
    <text evidence="3">The sequence shown here is derived from an EMBL/GenBank/DDBJ whole genome shotgun (WGS) entry which is preliminary data.</text>
</comment>